<proteinExistence type="predicted"/>
<reference evidence="3 5" key="2">
    <citation type="journal article" date="2014" name="PLoS Genet.">
        <title>Phylogenetically driven sequencing of extremely halophilic archaea reveals strategies for static and dynamic osmo-response.</title>
        <authorList>
            <person name="Becker E.A."/>
            <person name="Seitzer P.M."/>
            <person name="Tritt A."/>
            <person name="Larsen D."/>
            <person name="Krusor M."/>
            <person name="Yao A.I."/>
            <person name="Wu D."/>
            <person name="Madern D."/>
            <person name="Eisen J.A."/>
            <person name="Darling A.E."/>
            <person name="Facciotti M.T."/>
        </authorList>
    </citation>
    <scope>NUCLEOTIDE SEQUENCE [LARGE SCALE GENOMIC DNA]</scope>
    <source>
        <strain evidence="3">B3</strain>
        <strain evidence="5">DSM 18796 / CECT 7217 / JCM 14584 / KCTC 4019 / B3</strain>
    </source>
</reference>
<evidence type="ECO:0000313" key="3">
    <source>
        <dbReference type="EMBL" id="ELY41736.1"/>
    </source>
</evidence>
<feature type="domain" description="Tetrapyrrole biosynthesis uroporphyrinogen III synthase" evidence="1">
    <location>
        <begin position="2"/>
        <end position="141"/>
    </location>
</feature>
<protein>
    <submittedName>
        <fullName evidence="2">Uroporphyrinogen-III synthase</fullName>
        <ecNumber evidence="2">4.2.1.75</ecNumber>
    </submittedName>
</protein>
<gene>
    <name evidence="2" type="primary">hemD</name>
    <name evidence="2" type="ordered locus">HacjB3_18848</name>
    <name evidence="3" type="ORF">C497_00575</name>
</gene>
<dbReference type="eggNOG" id="arCOG02048">
    <property type="taxonomic scope" value="Archaea"/>
</dbReference>
<evidence type="ECO:0000259" key="1">
    <source>
        <dbReference type="Pfam" id="PF02602"/>
    </source>
</evidence>
<dbReference type="EC" id="4.2.1.75" evidence="2"/>
<organism evidence="2 4">
    <name type="scientific">Halalkalicoccus jeotgali (strain DSM 18796 / CECT 7217 / JCM 14584 / KCTC 4019 / B3)</name>
    <dbReference type="NCBI Taxonomy" id="795797"/>
    <lineage>
        <taxon>Archaea</taxon>
        <taxon>Methanobacteriati</taxon>
        <taxon>Methanobacteriota</taxon>
        <taxon>Stenosarchaea group</taxon>
        <taxon>Halobacteria</taxon>
        <taxon>Halobacteriales</taxon>
        <taxon>Halococcaceae</taxon>
        <taxon>Halalkalicoccus</taxon>
    </lineage>
</organism>
<evidence type="ECO:0000313" key="2">
    <source>
        <dbReference type="EMBL" id="ADJ17109.1"/>
    </source>
</evidence>
<keyword evidence="2" id="KW-0614">Plasmid</keyword>
<dbReference type="HOGENOM" id="CLU_1682635_0_0_2"/>
<dbReference type="PANTHER" id="PTHR40082:SF1">
    <property type="entry name" value="BLR5956 PROTEIN"/>
    <property type="match status" value="1"/>
</dbReference>
<dbReference type="InterPro" id="IPR039793">
    <property type="entry name" value="UROS/Hem4"/>
</dbReference>
<dbReference type="PANTHER" id="PTHR40082">
    <property type="entry name" value="BLR5956 PROTEIN"/>
    <property type="match status" value="1"/>
</dbReference>
<dbReference type="InterPro" id="IPR003754">
    <property type="entry name" value="4pyrrol_synth_uPrphyn_synth"/>
</dbReference>
<dbReference type="Pfam" id="PF02602">
    <property type="entry name" value="HEM4"/>
    <property type="match status" value="1"/>
</dbReference>
<evidence type="ECO:0000313" key="5">
    <source>
        <dbReference type="Proteomes" id="UP000011645"/>
    </source>
</evidence>
<keyword evidence="2" id="KW-0456">Lyase</keyword>
<dbReference type="Proteomes" id="UP000011645">
    <property type="component" value="Unassembled WGS sequence"/>
</dbReference>
<dbReference type="KEGG" id="hje:HacjB3_18848"/>
<dbReference type="EMBL" id="CP002064">
    <property type="protein sequence ID" value="ADJ17109.1"/>
    <property type="molecule type" value="Genomic_DNA"/>
</dbReference>
<dbReference type="AlphaFoldDB" id="D8JCK2"/>
<dbReference type="GO" id="GO:0004852">
    <property type="term" value="F:uroporphyrinogen-III synthase activity"/>
    <property type="evidence" value="ECO:0007669"/>
    <property type="project" value="UniProtKB-EC"/>
</dbReference>
<dbReference type="SUPFAM" id="SSF69618">
    <property type="entry name" value="HemD-like"/>
    <property type="match status" value="1"/>
</dbReference>
<keyword evidence="5" id="KW-1185">Reference proteome</keyword>
<dbReference type="EMBL" id="AOHV01000002">
    <property type="protein sequence ID" value="ELY41736.1"/>
    <property type="molecule type" value="Genomic_DNA"/>
</dbReference>
<evidence type="ECO:0000313" key="4">
    <source>
        <dbReference type="Proteomes" id="UP000000390"/>
    </source>
</evidence>
<dbReference type="InterPro" id="IPR036108">
    <property type="entry name" value="4pyrrol_syn_uPrphyn_synt_sf"/>
</dbReference>
<sequence>MDIVPSTFTSAGLVEALADKISGSTVEIARSANGSNVLPQGLESAGADVHETQLYQLEKPETAGQSVSLAIDGQLDGVLFTSSRTVDHFFEIATEQADVTELKRGLEEAVVGAIGAPTARAIRDNGLEVDIIPESVDFEQLAGLTVQEVRNRASNR</sequence>
<geneLocation type="plasmid" evidence="2 4">
    <name>2</name>
</geneLocation>
<dbReference type="GO" id="GO:0006780">
    <property type="term" value="P:uroporphyrinogen III biosynthetic process"/>
    <property type="evidence" value="ECO:0007669"/>
    <property type="project" value="InterPro"/>
</dbReference>
<reference evidence="2 4" key="1">
    <citation type="journal article" date="2010" name="J. Bacteriol.">
        <title>Complete genome sequence of Halalkalicoccus jeotgali B3(T), an extremely halophilic archaeon.</title>
        <authorList>
            <person name="Roh S.W."/>
            <person name="Nam Y.D."/>
            <person name="Nam S.H."/>
            <person name="Choi S.H."/>
            <person name="Park H.S."/>
            <person name="Bae J.W."/>
        </authorList>
    </citation>
    <scope>NUCLEOTIDE SEQUENCE [LARGE SCALE GENOMIC DNA]</scope>
    <source>
        <strain evidence="2">B3</strain>
        <strain evidence="4">DSM 18796 / CECT 7217 / JCM 14584 / KCTC 4019 / B3</strain>
        <plasmid evidence="4">2</plasmid>
    </source>
</reference>
<dbReference type="Proteomes" id="UP000000390">
    <property type="component" value="Plasmid 2"/>
</dbReference>
<dbReference type="Gene3D" id="3.40.50.10090">
    <property type="match status" value="2"/>
</dbReference>
<accession>D8JCK2</accession>
<name>D8JCK2_HALJB</name>
<dbReference type="CDD" id="cd06578">
    <property type="entry name" value="HemD"/>
    <property type="match status" value="1"/>
</dbReference>